<evidence type="ECO:0000256" key="4">
    <source>
        <dbReference type="ARBA" id="ARBA00022679"/>
    </source>
</evidence>
<dbReference type="InterPro" id="IPR020841">
    <property type="entry name" value="PKS_Beta-ketoAc_synthase_dom"/>
</dbReference>
<evidence type="ECO:0000259" key="12">
    <source>
        <dbReference type="PROSITE" id="PS52019"/>
    </source>
</evidence>
<keyword evidence="6" id="KW-0511">Multifunctional enzyme</keyword>
<evidence type="ECO:0000256" key="3">
    <source>
        <dbReference type="ARBA" id="ARBA00022553"/>
    </source>
</evidence>
<dbReference type="InterPro" id="IPR009081">
    <property type="entry name" value="PP-bd_ACP"/>
</dbReference>
<comment type="caution">
    <text evidence="13">The sequence shown here is derived from an EMBL/GenBank/DDBJ whole genome shotgun (WGS) entry which is preliminary data.</text>
</comment>
<keyword evidence="14" id="KW-1185">Reference proteome</keyword>
<feature type="domain" description="Ketosynthase family 3 (KS3)" evidence="11">
    <location>
        <begin position="817"/>
        <end position="1245"/>
    </location>
</feature>
<dbReference type="SMART" id="SM00822">
    <property type="entry name" value="PKS_KR"/>
    <property type="match status" value="1"/>
</dbReference>
<evidence type="ECO:0000256" key="6">
    <source>
        <dbReference type="ARBA" id="ARBA00023268"/>
    </source>
</evidence>
<dbReference type="InterPro" id="IPR032821">
    <property type="entry name" value="PKS_assoc"/>
</dbReference>
<keyword evidence="2" id="KW-0596">Phosphopantetheine</keyword>
<proteinExistence type="predicted"/>
<dbReference type="InterPro" id="IPR013968">
    <property type="entry name" value="PKS_KR"/>
</dbReference>
<dbReference type="SMART" id="SM00826">
    <property type="entry name" value="PKS_DH"/>
    <property type="match status" value="1"/>
</dbReference>
<dbReference type="SMART" id="SM01294">
    <property type="entry name" value="PKS_PP_betabranch"/>
    <property type="match status" value="1"/>
</dbReference>
<dbReference type="Pfam" id="PF16197">
    <property type="entry name" value="KAsynt_C_assoc"/>
    <property type="match status" value="1"/>
</dbReference>
<dbReference type="InterPro" id="IPR020806">
    <property type="entry name" value="PKS_PP-bd"/>
</dbReference>
<evidence type="ECO:0000259" key="11">
    <source>
        <dbReference type="PROSITE" id="PS52004"/>
    </source>
</evidence>
<dbReference type="CDD" id="cd08956">
    <property type="entry name" value="KR_3_FAS_SDR_x"/>
    <property type="match status" value="1"/>
</dbReference>
<dbReference type="PANTHER" id="PTHR43775">
    <property type="entry name" value="FATTY ACID SYNTHASE"/>
    <property type="match status" value="1"/>
</dbReference>
<dbReference type="InterPro" id="IPR057326">
    <property type="entry name" value="KR_dom"/>
</dbReference>
<dbReference type="Proteomes" id="UP001597261">
    <property type="component" value="Unassembled WGS sequence"/>
</dbReference>
<gene>
    <name evidence="13" type="ORF">ACFSL4_35695</name>
</gene>
<keyword evidence="3" id="KW-0597">Phosphoprotein</keyword>
<dbReference type="InterPro" id="IPR016039">
    <property type="entry name" value="Thiolase-like"/>
</dbReference>
<dbReference type="Pfam" id="PF22953">
    <property type="entry name" value="SpnB_Rossmann"/>
    <property type="match status" value="1"/>
</dbReference>
<evidence type="ECO:0000256" key="8">
    <source>
        <dbReference type="PROSITE-ProRule" id="PRU01363"/>
    </source>
</evidence>
<dbReference type="RefSeq" id="WP_381092100.1">
    <property type="nucleotide sequence ID" value="NZ_JBHUDX010000134.1"/>
</dbReference>
<evidence type="ECO:0000256" key="5">
    <source>
        <dbReference type="ARBA" id="ARBA00023194"/>
    </source>
</evidence>
<dbReference type="EMBL" id="JBHUDX010000134">
    <property type="protein sequence ID" value="MFD1663367.1"/>
    <property type="molecule type" value="Genomic_DNA"/>
</dbReference>
<dbReference type="SUPFAM" id="SSF47336">
    <property type="entry name" value="ACP-like"/>
    <property type="match status" value="1"/>
</dbReference>
<dbReference type="InterPro" id="IPR055123">
    <property type="entry name" value="SpnB-like_Rossmann"/>
</dbReference>
<organism evidence="13 14">
    <name type="scientific">Streptomyces caeni</name>
    <dbReference type="NCBI Taxonomy" id="2307231"/>
    <lineage>
        <taxon>Bacteria</taxon>
        <taxon>Bacillati</taxon>
        <taxon>Actinomycetota</taxon>
        <taxon>Actinomycetes</taxon>
        <taxon>Kitasatosporales</taxon>
        <taxon>Streptomycetaceae</taxon>
        <taxon>Streptomyces</taxon>
    </lineage>
</organism>
<dbReference type="PANTHER" id="PTHR43775:SF51">
    <property type="entry name" value="INACTIVE PHENOLPHTHIOCEROL SYNTHESIS POLYKETIDE SYNTHASE TYPE I PKS1-RELATED"/>
    <property type="match status" value="1"/>
</dbReference>
<dbReference type="Gene3D" id="3.40.366.10">
    <property type="entry name" value="Malonyl-Coenzyme A Acyl Carrier Protein, domain 2"/>
    <property type="match status" value="1"/>
</dbReference>
<evidence type="ECO:0000313" key="13">
    <source>
        <dbReference type="EMBL" id="MFD1663367.1"/>
    </source>
</evidence>
<dbReference type="InterPro" id="IPR049551">
    <property type="entry name" value="PKS_DH_C"/>
</dbReference>
<dbReference type="InterPro" id="IPR006162">
    <property type="entry name" value="Ppantetheine_attach_site"/>
</dbReference>
<feature type="non-terminal residue" evidence="13">
    <location>
        <position position="1370"/>
    </location>
</feature>
<feature type="region of interest" description="N-terminal hotdog fold" evidence="8">
    <location>
        <begin position="1"/>
        <end position="53"/>
    </location>
</feature>
<feature type="region of interest" description="Disordered" evidence="9">
    <location>
        <begin position="1"/>
        <end position="81"/>
    </location>
</feature>
<feature type="non-terminal residue" evidence="13">
    <location>
        <position position="1"/>
    </location>
</feature>
<keyword evidence="4" id="KW-0808">Transferase</keyword>
<dbReference type="SMART" id="SM00823">
    <property type="entry name" value="PKS_PP"/>
    <property type="match status" value="1"/>
</dbReference>
<dbReference type="InterPro" id="IPR036736">
    <property type="entry name" value="ACP-like_sf"/>
</dbReference>
<evidence type="ECO:0000256" key="7">
    <source>
        <dbReference type="ARBA" id="ARBA00023315"/>
    </source>
</evidence>
<accession>A0ABW4J2K5</accession>
<dbReference type="PROSITE" id="PS50075">
    <property type="entry name" value="CARRIER"/>
    <property type="match status" value="1"/>
</dbReference>
<sequence>EQGALQLQVTVGAPDETGRREIGIHSRLDPVDGTEEPWTRHASGALVPQDEGADDPEAGPRRQGRSAETGDHDVAMSWPPTGATAVSAQGYYERLADEGHDYGRAFQGLRAVWRNGDEVFADVELPAEAARKSGEFAVHPALLDAALHAVGLSGLLGDSEARARLPFAWAQVTLHASGASALRVRLTRTGPDTLRLTAAAPSGQPVATVGSLLLRAVTGEQLATARPRGDEALFHVDWSPLPSREPEVPAAAWAVLADEQTHRGGHLLAAALAEQGATTTYDDLDALRAGLDGGETVPDAVVFTCRTEAGAAEQDAVRAALHRTLEFVQDWLADERFATTTLVVLTRGAVCARPGENVTDLPGAAVHGLLRTAQTEHPGRIVLVDNESGAPDGDANLGAARALAALIAADEPQAAIRSGRTLVPRLARAGAHSGHAPVLDPQGTFLVTGGTGTLGGLLARHLAARHGVRRLVLTSRRGPAADGAAELVEALRELGAQAEVVACDAADRDALAAVLAAIPDSAPLTAVVHTAGVVDDGVFAAQTPDRVDAVLRPKADAARILHELTREADLAAFVLFSSAAATFGGAGQAGYAAANACLDALAQQRAAQGLPAVSLAWGLWQQASGITGHLGDADLRRAARGGMTALPTEEALALFDAALGQERPVVVPTRLDLSALRRSGEVPALLRSLVRPARRAVLATGADAVRTLRDRLAALPADDREAATLALVGRHVADVLGHGSVDAVEAGRAFQEMGFDSLMAVELRNRLNAETGLRLPATLVFDYPTPQVMAARITAELLGEQSGTTTAAPVPATGTADDPIAIVGMACRFPGGVTSPEDLWRLVADGTDGITDFPANRGWDVDGLYDPDPERTGKTYTRYGGFLHDLDQFDAGFFGISPREALGMDPQQRLLLETSWEAFERAGIDPAALHGSRTGVFIGANGQDYAALLAEVPQDYEGYLLTGGSASVISGRLAYAFGLEGSAVTVDTACSSSLVALHLAARSVRDGECDLALVGGAALMATPTLFVEFSRQRGLSPDGRCKAFSADADGTGWAEGVGVLVVERLSAARRKGHHVLAVVEGSAVNQDGASNGLTAPNGPSQQRVIREALASAGLSPADVDAVEAHGTGTKLGDPIEAQALLASYGQGRDAERPLWLGSLKSNIGHTQAAAGVAGVIKMVMALRHGVLPQTLHVSEPTPQVDWTAGAVELLTENRPWPEPGPDRPRRAGISSFGVSGTNAHVVIAQAPEPADVPEPAEASAVPPAIPLVVSARSEAALRTQAQRLRTLLATGTHAADVGLTLVRHRSLFEERAVVVGRDHDDLLTALTALATGEPAPNVVTGTPTAQGRATRPVFVFPGQGGQWVGMAVEL</sequence>
<dbReference type="InterPro" id="IPR001227">
    <property type="entry name" value="Ac_transferase_dom_sf"/>
</dbReference>
<dbReference type="SMART" id="SM00825">
    <property type="entry name" value="PKS_KS"/>
    <property type="match status" value="1"/>
</dbReference>
<evidence type="ECO:0000256" key="1">
    <source>
        <dbReference type="ARBA" id="ARBA00004792"/>
    </source>
</evidence>
<comment type="caution">
    <text evidence="8">Lacks conserved residue(s) required for the propagation of feature annotation.</text>
</comment>
<comment type="pathway">
    <text evidence="1">Antibiotic biosynthesis.</text>
</comment>
<dbReference type="Gene3D" id="3.40.47.10">
    <property type="match status" value="1"/>
</dbReference>
<name>A0ABW4J2K5_9ACTN</name>
<dbReference type="Gene3D" id="3.40.50.720">
    <property type="entry name" value="NAD(P)-binding Rossmann-like Domain"/>
    <property type="match status" value="1"/>
</dbReference>
<dbReference type="InterPro" id="IPR018201">
    <property type="entry name" value="Ketoacyl_synth_AS"/>
</dbReference>
<feature type="compositionally biased region" description="Basic and acidic residues" evidence="9">
    <location>
        <begin position="16"/>
        <end position="30"/>
    </location>
</feature>
<dbReference type="Pfam" id="PF00550">
    <property type="entry name" value="PP-binding"/>
    <property type="match status" value="1"/>
</dbReference>
<dbReference type="PROSITE" id="PS00012">
    <property type="entry name" value="PHOSPHOPANTETHEINE"/>
    <property type="match status" value="1"/>
</dbReference>
<dbReference type="Pfam" id="PF00109">
    <property type="entry name" value="ketoacyl-synt"/>
    <property type="match status" value="1"/>
</dbReference>
<dbReference type="InterPro" id="IPR042104">
    <property type="entry name" value="PKS_dehydratase_sf"/>
</dbReference>
<dbReference type="InterPro" id="IPR050091">
    <property type="entry name" value="PKS_NRPS_Biosynth_Enz"/>
</dbReference>
<dbReference type="PROSITE" id="PS52019">
    <property type="entry name" value="PKS_MFAS_DH"/>
    <property type="match status" value="1"/>
</dbReference>
<feature type="domain" description="PKS/mFAS DH" evidence="12">
    <location>
        <begin position="1"/>
        <end position="223"/>
    </location>
</feature>
<dbReference type="SUPFAM" id="SSF51735">
    <property type="entry name" value="NAD(P)-binding Rossmann-fold domains"/>
    <property type="match status" value="2"/>
</dbReference>
<dbReference type="Gene3D" id="3.10.129.110">
    <property type="entry name" value="Polyketide synthase dehydratase"/>
    <property type="match status" value="1"/>
</dbReference>
<feature type="domain" description="Carrier" evidence="10">
    <location>
        <begin position="722"/>
        <end position="797"/>
    </location>
</feature>
<dbReference type="InterPro" id="IPR049900">
    <property type="entry name" value="PKS_mFAS_DH"/>
</dbReference>
<dbReference type="PROSITE" id="PS00606">
    <property type="entry name" value="KS3_1"/>
    <property type="match status" value="1"/>
</dbReference>
<dbReference type="Gene3D" id="3.30.70.3290">
    <property type="match status" value="1"/>
</dbReference>
<evidence type="ECO:0000313" key="14">
    <source>
        <dbReference type="Proteomes" id="UP001597261"/>
    </source>
</evidence>
<keyword evidence="7" id="KW-0012">Acyltransferase</keyword>
<dbReference type="PROSITE" id="PS52004">
    <property type="entry name" value="KS3_2"/>
    <property type="match status" value="1"/>
</dbReference>
<evidence type="ECO:0000256" key="9">
    <source>
        <dbReference type="SAM" id="MobiDB-lite"/>
    </source>
</evidence>
<dbReference type="Pfam" id="PF08659">
    <property type="entry name" value="KR"/>
    <property type="match status" value="1"/>
</dbReference>
<dbReference type="Gene3D" id="1.10.1200.10">
    <property type="entry name" value="ACP-like"/>
    <property type="match status" value="1"/>
</dbReference>
<protein>
    <submittedName>
        <fullName evidence="13">SDR family NAD(P)-dependent oxidoreductase</fullName>
    </submittedName>
</protein>
<reference evidence="14" key="1">
    <citation type="journal article" date="2019" name="Int. J. Syst. Evol. Microbiol.">
        <title>The Global Catalogue of Microorganisms (GCM) 10K type strain sequencing project: providing services to taxonomists for standard genome sequencing and annotation.</title>
        <authorList>
            <consortium name="The Broad Institute Genomics Platform"/>
            <consortium name="The Broad Institute Genome Sequencing Center for Infectious Disease"/>
            <person name="Wu L."/>
            <person name="Ma J."/>
        </authorList>
    </citation>
    <scope>NUCLEOTIDE SEQUENCE [LARGE SCALE GENOMIC DNA]</scope>
    <source>
        <strain evidence="14">CGMCC 1.12470</strain>
    </source>
</reference>
<dbReference type="Pfam" id="PF02801">
    <property type="entry name" value="Ketoacyl-synt_C"/>
    <property type="match status" value="1"/>
</dbReference>
<dbReference type="InterPro" id="IPR020807">
    <property type="entry name" value="PKS_DH"/>
</dbReference>
<evidence type="ECO:0000256" key="2">
    <source>
        <dbReference type="ARBA" id="ARBA00022450"/>
    </source>
</evidence>
<dbReference type="CDD" id="cd00833">
    <property type="entry name" value="PKS"/>
    <property type="match status" value="1"/>
</dbReference>
<dbReference type="InterPro" id="IPR014031">
    <property type="entry name" value="Ketoacyl_synth_C"/>
</dbReference>
<dbReference type="InterPro" id="IPR014030">
    <property type="entry name" value="Ketoacyl_synth_N"/>
</dbReference>
<dbReference type="SUPFAM" id="SSF53901">
    <property type="entry name" value="Thiolase-like"/>
    <property type="match status" value="1"/>
</dbReference>
<keyword evidence="5" id="KW-0045">Antibiotic biosynthesis</keyword>
<feature type="region of interest" description="C-terminal hotdog fold" evidence="8">
    <location>
        <begin position="83"/>
        <end position="223"/>
    </location>
</feature>
<evidence type="ECO:0000259" key="10">
    <source>
        <dbReference type="PROSITE" id="PS50075"/>
    </source>
</evidence>
<dbReference type="InterPro" id="IPR036291">
    <property type="entry name" value="NAD(P)-bd_dom_sf"/>
</dbReference>
<dbReference type="Pfam" id="PF14765">
    <property type="entry name" value="PS-DH"/>
    <property type="match status" value="1"/>
</dbReference>